<dbReference type="Proteomes" id="UP000199187">
    <property type="component" value="Unassembled WGS sequence"/>
</dbReference>
<protein>
    <submittedName>
        <fullName evidence="2">Uncharacterized protein</fullName>
    </submittedName>
</protein>
<keyword evidence="1" id="KW-0732">Signal</keyword>
<evidence type="ECO:0000256" key="1">
    <source>
        <dbReference type="SAM" id="SignalP"/>
    </source>
</evidence>
<accession>A0A1I7DYA6</accession>
<evidence type="ECO:0000313" key="2">
    <source>
        <dbReference type="EMBL" id="SFU16654.1"/>
    </source>
</evidence>
<sequence>MTNRITKSLSVLLLSSFFTFTTHAEQKNMNHDSLWQMTKALKTVWGKKVDAVSTLLDQPLVPFTSTAKDRFTSAPFRLSDGVTISELDVRLKSNGDGTVALISFSVGEECITFDEVKQHFPDMTLRFVPRAKLPGTTFGYLTTLDEKKLAWGFGFPALNRECLRTITMTHYDA</sequence>
<dbReference type="RefSeq" id="WP_090125538.1">
    <property type="nucleotide sequence ID" value="NZ_CP045300.1"/>
</dbReference>
<dbReference type="AlphaFoldDB" id="A0A1I7DYA6"/>
<evidence type="ECO:0000313" key="3">
    <source>
        <dbReference type="Proteomes" id="UP000199187"/>
    </source>
</evidence>
<dbReference type="OrthoDB" id="6522802at2"/>
<proteinExistence type="predicted"/>
<gene>
    <name evidence="2" type="ORF">SAMN05192562_107178</name>
</gene>
<keyword evidence="3" id="KW-1185">Reference proteome</keyword>
<reference evidence="3" key="1">
    <citation type="submission" date="2016-10" db="EMBL/GenBank/DDBJ databases">
        <authorList>
            <person name="Varghese N."/>
            <person name="Submissions S."/>
        </authorList>
    </citation>
    <scope>NUCLEOTIDE SEQUENCE [LARGE SCALE GENOMIC DNA]</scope>
    <source>
        <strain evidence="3">Ah-143</strain>
    </source>
</reference>
<feature type="signal peptide" evidence="1">
    <location>
        <begin position="1"/>
        <end position="24"/>
    </location>
</feature>
<organism evidence="2 3">
    <name type="scientific">Kosakonia arachidis</name>
    <dbReference type="NCBI Taxonomy" id="551989"/>
    <lineage>
        <taxon>Bacteria</taxon>
        <taxon>Pseudomonadati</taxon>
        <taxon>Pseudomonadota</taxon>
        <taxon>Gammaproteobacteria</taxon>
        <taxon>Enterobacterales</taxon>
        <taxon>Enterobacteriaceae</taxon>
        <taxon>Kosakonia</taxon>
    </lineage>
</organism>
<name>A0A1I7DYA6_9ENTR</name>
<dbReference type="EMBL" id="FPAU01000007">
    <property type="protein sequence ID" value="SFU16654.1"/>
    <property type="molecule type" value="Genomic_DNA"/>
</dbReference>
<feature type="chain" id="PRO_5011601980" evidence="1">
    <location>
        <begin position="25"/>
        <end position="173"/>
    </location>
</feature>